<dbReference type="Pfam" id="PF01882">
    <property type="entry name" value="DUF58"/>
    <property type="match status" value="1"/>
</dbReference>
<organism evidence="2 3">
    <name type="scientific">Halogeometricum luteum</name>
    <dbReference type="NCBI Taxonomy" id="2950537"/>
    <lineage>
        <taxon>Archaea</taxon>
        <taxon>Methanobacteriati</taxon>
        <taxon>Methanobacteriota</taxon>
        <taxon>Stenosarchaea group</taxon>
        <taxon>Halobacteria</taxon>
        <taxon>Halobacteriales</taxon>
        <taxon>Haloferacaceae</taxon>
        <taxon>Halogeometricum</taxon>
    </lineage>
</organism>
<protein>
    <submittedName>
        <fullName evidence="2">DUF58 domain-containing protein</fullName>
    </submittedName>
</protein>
<sequence>MRLTRRGYGVAAVAATLLVVGAAAERPLALVGAGTVCAWLLVALFRAGRRFAATDDSLALAITADRRRIQPNRETEFRLSVDSADANHPITLRVGWPVGVDGDARTVSVDPRRSVTEETVTCSIPVAGTYDLPRLSCTYRSADGLFAQDVSREESLELDVTAPSPDDIHVGAGGDPFVGTYGEHTSGQSGTGTNFIDIRRYVPGDSVSRIDWNATARFREPYVREFENETIQRTRLFVDNRACMWEGPQGRTKADYLREVLLGVLTQIEEANDPVGLTVVDDDGLRTDLDFGDSAFQYRDCRRTLTRLSKPTGGVASESRTTVGPETAQRAAGLLAPRDDAFARTLMPYFQAPESYVLRLDSEPLFETVRRKAVVEKLRGWSVLCTDDTHPQETREAVKQLVENGGRVTVFLAPSALFESESADDALRAYDRLVDFESFRKSIDVIPNVRAYEVAPSTQLQSVLDAGQRRR</sequence>
<keyword evidence="3" id="KW-1185">Reference proteome</keyword>
<dbReference type="EMBL" id="JAMQOQ010000003">
    <property type="protein sequence ID" value="MDS0295315.1"/>
    <property type="molecule type" value="Genomic_DNA"/>
</dbReference>
<reference evidence="2 3" key="1">
    <citation type="submission" date="2022-06" db="EMBL/GenBank/DDBJ databases">
        <title>Halogeometricum sp. a new haloarchaeum isolate from saline soil.</title>
        <authorList>
            <person name="Strakova D."/>
            <person name="Galisteo C."/>
            <person name="Sanchez-Porro C."/>
            <person name="Ventosa A."/>
        </authorList>
    </citation>
    <scope>NUCLEOTIDE SEQUENCE [LARGE SCALE GENOMIC DNA]</scope>
    <source>
        <strain evidence="3">S3BR25-2</strain>
    </source>
</reference>
<evidence type="ECO:0000313" key="2">
    <source>
        <dbReference type="EMBL" id="MDS0295315.1"/>
    </source>
</evidence>
<dbReference type="PANTHER" id="PTHR33608:SF6">
    <property type="entry name" value="BLL2464 PROTEIN"/>
    <property type="match status" value="1"/>
</dbReference>
<feature type="domain" description="DUF58" evidence="1">
    <location>
        <begin position="197"/>
        <end position="284"/>
    </location>
</feature>
<comment type="caution">
    <text evidence="2">The sequence shown here is derived from an EMBL/GenBank/DDBJ whole genome shotgun (WGS) entry which is preliminary data.</text>
</comment>
<dbReference type="Proteomes" id="UP001254813">
    <property type="component" value="Unassembled WGS sequence"/>
</dbReference>
<name>A0ABU2G3E8_9EURY</name>
<dbReference type="InterPro" id="IPR002881">
    <property type="entry name" value="DUF58"/>
</dbReference>
<dbReference type="PANTHER" id="PTHR33608">
    <property type="entry name" value="BLL2464 PROTEIN"/>
    <property type="match status" value="1"/>
</dbReference>
<evidence type="ECO:0000259" key="1">
    <source>
        <dbReference type="Pfam" id="PF01882"/>
    </source>
</evidence>
<proteinExistence type="predicted"/>
<gene>
    <name evidence="2" type="ORF">NDI79_14145</name>
</gene>
<evidence type="ECO:0000313" key="3">
    <source>
        <dbReference type="Proteomes" id="UP001254813"/>
    </source>
</evidence>
<accession>A0ABU2G3E8</accession>
<dbReference type="RefSeq" id="WP_310929187.1">
    <property type="nucleotide sequence ID" value="NZ_JAMQOQ010000003.1"/>
</dbReference>